<dbReference type="EMBL" id="CP041372">
    <property type="protein sequence ID" value="QKS69805.1"/>
    <property type="molecule type" value="Genomic_DNA"/>
</dbReference>
<evidence type="ECO:0000256" key="3">
    <source>
        <dbReference type="ARBA" id="ARBA00022448"/>
    </source>
</evidence>
<keyword evidence="13" id="KW-1185">Reference proteome</keyword>
<evidence type="ECO:0000256" key="1">
    <source>
        <dbReference type="ARBA" id="ARBA00004651"/>
    </source>
</evidence>
<evidence type="ECO:0000256" key="6">
    <source>
        <dbReference type="ARBA" id="ARBA00022692"/>
    </source>
</evidence>
<gene>
    <name evidence="12" type="ORF">FLK61_23735</name>
</gene>
<evidence type="ECO:0000256" key="9">
    <source>
        <dbReference type="ARBA" id="ARBA00023065"/>
    </source>
</evidence>
<protein>
    <submittedName>
        <fullName evidence="12">Iron chelate uptake ABC transporter family permease subunit</fullName>
    </submittedName>
</protein>
<evidence type="ECO:0000313" key="13">
    <source>
        <dbReference type="Proteomes" id="UP000318138"/>
    </source>
</evidence>
<keyword evidence="10 11" id="KW-0472">Membrane</keyword>
<dbReference type="InterPro" id="IPR000522">
    <property type="entry name" value="ABC_transptr_permease_BtuC"/>
</dbReference>
<evidence type="ECO:0000256" key="11">
    <source>
        <dbReference type="SAM" id="Phobius"/>
    </source>
</evidence>
<keyword evidence="3" id="KW-0813">Transport</keyword>
<evidence type="ECO:0000256" key="8">
    <source>
        <dbReference type="ARBA" id="ARBA00023004"/>
    </source>
</evidence>
<dbReference type="Proteomes" id="UP000318138">
    <property type="component" value="Chromosome"/>
</dbReference>
<dbReference type="RefSeq" id="WP_176007849.1">
    <property type="nucleotide sequence ID" value="NZ_CP041372.2"/>
</dbReference>
<keyword evidence="5" id="KW-0410">Iron transport</keyword>
<keyword evidence="9" id="KW-0406">Ion transport</keyword>
<dbReference type="Pfam" id="PF01032">
    <property type="entry name" value="FecCD"/>
    <property type="match status" value="1"/>
</dbReference>
<reference evidence="13" key="1">
    <citation type="submission" date="2019-07" db="EMBL/GenBank/DDBJ databases">
        <title>Bacillus alkalisoli sp. nov. isolated from saline soil.</title>
        <authorList>
            <person name="Sun J.-Q."/>
            <person name="Xu L."/>
        </authorList>
    </citation>
    <scope>NUCLEOTIDE SEQUENCE [LARGE SCALE GENOMIC DNA]</scope>
    <source>
        <strain evidence="13">M4U3P1</strain>
    </source>
</reference>
<feature type="transmembrane region" description="Helical" evidence="11">
    <location>
        <begin position="126"/>
        <end position="152"/>
    </location>
</feature>
<evidence type="ECO:0000256" key="5">
    <source>
        <dbReference type="ARBA" id="ARBA00022496"/>
    </source>
</evidence>
<evidence type="ECO:0000256" key="2">
    <source>
        <dbReference type="ARBA" id="ARBA00007935"/>
    </source>
</evidence>
<feature type="transmembrane region" description="Helical" evidence="11">
    <location>
        <begin position="6"/>
        <end position="26"/>
    </location>
</feature>
<feature type="transmembrane region" description="Helical" evidence="11">
    <location>
        <begin position="38"/>
        <end position="59"/>
    </location>
</feature>
<keyword evidence="7 11" id="KW-1133">Transmembrane helix</keyword>
<feature type="transmembrane region" description="Helical" evidence="11">
    <location>
        <begin position="101"/>
        <end position="120"/>
    </location>
</feature>
<dbReference type="Gene3D" id="1.10.3470.10">
    <property type="entry name" value="ABC transporter involved in vitamin B12 uptake, BtuC"/>
    <property type="match status" value="1"/>
</dbReference>
<dbReference type="KEGG" id="psua:FLK61_23735"/>
<dbReference type="AlphaFoldDB" id="A0A859FBZ3"/>
<accession>A0A859FBZ3</accession>
<evidence type="ECO:0000256" key="4">
    <source>
        <dbReference type="ARBA" id="ARBA00022475"/>
    </source>
</evidence>
<comment type="subcellular location">
    <subcellularLocation>
        <location evidence="1">Cell membrane</location>
        <topology evidence="1">Multi-pass membrane protein</topology>
    </subcellularLocation>
</comment>
<dbReference type="GO" id="GO:0022857">
    <property type="term" value="F:transmembrane transporter activity"/>
    <property type="evidence" value="ECO:0007669"/>
    <property type="project" value="InterPro"/>
</dbReference>
<feature type="transmembrane region" description="Helical" evidence="11">
    <location>
        <begin position="291"/>
        <end position="308"/>
    </location>
</feature>
<dbReference type="PANTHER" id="PTHR30472">
    <property type="entry name" value="FERRIC ENTEROBACTIN TRANSPORT SYSTEM PERMEASE PROTEIN"/>
    <property type="match status" value="1"/>
</dbReference>
<dbReference type="GO" id="GO:0033214">
    <property type="term" value="P:siderophore-iron import into cell"/>
    <property type="evidence" value="ECO:0007669"/>
    <property type="project" value="TreeGrafter"/>
</dbReference>
<feature type="transmembrane region" description="Helical" evidence="11">
    <location>
        <begin position="74"/>
        <end position="94"/>
    </location>
</feature>
<dbReference type="GO" id="GO:0005886">
    <property type="term" value="C:plasma membrane"/>
    <property type="evidence" value="ECO:0007669"/>
    <property type="project" value="UniProtKB-SubCell"/>
</dbReference>
<evidence type="ECO:0000256" key="10">
    <source>
        <dbReference type="ARBA" id="ARBA00023136"/>
    </source>
</evidence>
<evidence type="ECO:0000256" key="7">
    <source>
        <dbReference type="ARBA" id="ARBA00022989"/>
    </source>
</evidence>
<feature type="transmembrane region" description="Helical" evidence="11">
    <location>
        <begin position="221"/>
        <end position="249"/>
    </location>
</feature>
<dbReference type="CDD" id="cd06550">
    <property type="entry name" value="TM_ABC_iron-siderophores_like"/>
    <property type="match status" value="1"/>
</dbReference>
<keyword evidence="4" id="KW-1003">Cell membrane</keyword>
<name>A0A859FBZ3_9BACI</name>
<dbReference type="FunFam" id="1.10.3470.10:FF:000004">
    <property type="entry name" value="Iron compound ABC transporter, permease"/>
    <property type="match status" value="1"/>
</dbReference>
<evidence type="ECO:0000313" key="12">
    <source>
        <dbReference type="EMBL" id="QKS69805.1"/>
    </source>
</evidence>
<feature type="transmembrane region" description="Helical" evidence="11">
    <location>
        <begin position="261"/>
        <end position="285"/>
    </location>
</feature>
<dbReference type="InterPro" id="IPR037294">
    <property type="entry name" value="ABC_BtuC-like"/>
</dbReference>
<dbReference type="SUPFAM" id="SSF81345">
    <property type="entry name" value="ABC transporter involved in vitamin B12 uptake, BtuC"/>
    <property type="match status" value="1"/>
</dbReference>
<organism evidence="12 13">
    <name type="scientific">Paenalkalicoccus suaedae</name>
    <dbReference type="NCBI Taxonomy" id="2592382"/>
    <lineage>
        <taxon>Bacteria</taxon>
        <taxon>Bacillati</taxon>
        <taxon>Bacillota</taxon>
        <taxon>Bacilli</taxon>
        <taxon>Bacillales</taxon>
        <taxon>Bacillaceae</taxon>
        <taxon>Paenalkalicoccus</taxon>
    </lineage>
</organism>
<keyword evidence="6 11" id="KW-0812">Transmembrane</keyword>
<feature type="transmembrane region" description="Helical" evidence="11">
    <location>
        <begin position="173"/>
        <end position="194"/>
    </location>
</feature>
<sequence length="314" mass="35134">MRAKLWMLSGLAILLSILFLTIDSNSNWEYILPRRGKSLLAIIITGAAISYATVVFQTITNNRILTPSIIGLDSLYMLIQTFVIFTFGSMSVIVIQANINFFLTATIMVGFSFVFYQILFKSEGNQLYFLLLIGLVLGTFFSSLTTFMQVLIDPNEFQTIQSRMFASFNQVNTELLLVATVLFALLSLIGFRYMHYLDVLALGKDHAINLGVPYTKIVRRLLILVAILISLATALVGPITFLGLLVANVTYEFMKTYQHKWLLPASMLVGIIALVGGQMIVVHVFTFQTTLSVIVNFIGGIYFLYLLLGGRKSW</sequence>
<dbReference type="PANTHER" id="PTHR30472:SF19">
    <property type="entry name" value="PETROBACTIN IMPORT SYSTEM PERMEASE PROTEIN YCLO"/>
    <property type="match status" value="1"/>
</dbReference>
<comment type="similarity">
    <text evidence="2">Belongs to the binding-protein-dependent transport system permease family. FecCD subfamily.</text>
</comment>
<keyword evidence="8" id="KW-0408">Iron</keyword>
<proteinExistence type="inferred from homology"/>